<dbReference type="OrthoDB" id="2084569at2"/>
<dbReference type="Pfam" id="PF06197">
    <property type="entry name" value="DUF998"/>
    <property type="match status" value="1"/>
</dbReference>
<proteinExistence type="predicted"/>
<feature type="transmembrane region" description="Helical" evidence="1">
    <location>
        <begin position="77"/>
        <end position="98"/>
    </location>
</feature>
<dbReference type="EMBL" id="SLYC01000024">
    <property type="protein sequence ID" value="TCQ01663.1"/>
    <property type="molecule type" value="Genomic_DNA"/>
</dbReference>
<evidence type="ECO:0000313" key="3">
    <source>
        <dbReference type="Proteomes" id="UP000295504"/>
    </source>
</evidence>
<accession>A0A4R2U206</accession>
<sequence length="191" mass="21878">MRIKSYIFPGYVILLLVMFILPFYGAEGYEIAKNTTSQLGAQNTPNSWIMNVTFCILGIGTIVEAHIHLKRYWVHKILLTLFGLGLISTGIFQHAPIIDGIPYSLTEDKLHSLAASVVGFSFTMFAFSTAFIEKNNKRRILAIIKGLISIFLSILMFQVTDYTGIWQRIMFITAFAWLIYLFYRNNLRKAY</sequence>
<feature type="transmembrane region" description="Helical" evidence="1">
    <location>
        <begin position="46"/>
        <end position="65"/>
    </location>
</feature>
<keyword evidence="3" id="KW-1185">Reference proteome</keyword>
<dbReference type="InterPro" id="IPR009339">
    <property type="entry name" value="DUF998"/>
</dbReference>
<dbReference type="Proteomes" id="UP000295504">
    <property type="component" value="Unassembled WGS sequence"/>
</dbReference>
<dbReference type="AlphaFoldDB" id="A0A4R2U206"/>
<keyword evidence="1" id="KW-0812">Transmembrane</keyword>
<gene>
    <name evidence="2" type="ORF">EDD79_10244</name>
</gene>
<protein>
    <submittedName>
        <fullName evidence="2">Uncharacterized protein DUF998</fullName>
    </submittedName>
</protein>
<keyword evidence="1" id="KW-0472">Membrane</keyword>
<evidence type="ECO:0000313" key="2">
    <source>
        <dbReference type="EMBL" id="TCQ01663.1"/>
    </source>
</evidence>
<feature type="transmembrane region" description="Helical" evidence="1">
    <location>
        <begin position="165"/>
        <end position="183"/>
    </location>
</feature>
<evidence type="ECO:0000256" key="1">
    <source>
        <dbReference type="SAM" id="Phobius"/>
    </source>
</evidence>
<organism evidence="2 3">
    <name type="scientific">Serpentinicella alkaliphila</name>
    <dbReference type="NCBI Taxonomy" id="1734049"/>
    <lineage>
        <taxon>Bacteria</taxon>
        <taxon>Bacillati</taxon>
        <taxon>Bacillota</taxon>
        <taxon>Clostridia</taxon>
        <taxon>Peptostreptococcales</taxon>
        <taxon>Natronincolaceae</taxon>
        <taxon>Serpentinicella</taxon>
    </lineage>
</organism>
<keyword evidence="1" id="KW-1133">Transmembrane helix</keyword>
<feature type="transmembrane region" description="Helical" evidence="1">
    <location>
        <begin position="7"/>
        <end position="26"/>
    </location>
</feature>
<feature type="transmembrane region" description="Helical" evidence="1">
    <location>
        <begin position="110"/>
        <end position="132"/>
    </location>
</feature>
<comment type="caution">
    <text evidence="2">The sequence shown here is derived from an EMBL/GenBank/DDBJ whole genome shotgun (WGS) entry which is preliminary data.</text>
</comment>
<reference evidence="2 3" key="1">
    <citation type="submission" date="2019-03" db="EMBL/GenBank/DDBJ databases">
        <title>Genomic Encyclopedia of Type Strains, Phase IV (KMG-IV): sequencing the most valuable type-strain genomes for metagenomic binning, comparative biology and taxonomic classification.</title>
        <authorList>
            <person name="Goeker M."/>
        </authorList>
    </citation>
    <scope>NUCLEOTIDE SEQUENCE [LARGE SCALE GENOMIC DNA]</scope>
    <source>
        <strain evidence="2 3">DSM 100013</strain>
    </source>
</reference>
<dbReference type="RefSeq" id="WP_132848788.1">
    <property type="nucleotide sequence ID" value="NZ_CP058648.1"/>
</dbReference>
<name>A0A4R2U206_9FIRM</name>
<feature type="transmembrane region" description="Helical" evidence="1">
    <location>
        <begin position="139"/>
        <end position="159"/>
    </location>
</feature>